<dbReference type="InterPro" id="IPR027417">
    <property type="entry name" value="P-loop_NTPase"/>
</dbReference>
<organism evidence="11 12">
    <name type="scientific">Psittacicella melopsittaci</name>
    <dbReference type="NCBI Taxonomy" id="2028576"/>
    <lineage>
        <taxon>Bacteria</taxon>
        <taxon>Pseudomonadati</taxon>
        <taxon>Pseudomonadota</taxon>
        <taxon>Gammaproteobacteria</taxon>
        <taxon>Pasteurellales</taxon>
        <taxon>Psittacicellaceae</taxon>
        <taxon>Psittacicella</taxon>
    </lineage>
</organism>
<dbReference type="SMART" id="SM00487">
    <property type="entry name" value="DEXDc"/>
    <property type="match status" value="1"/>
</dbReference>
<dbReference type="GO" id="GO:0005524">
    <property type="term" value="F:ATP binding"/>
    <property type="evidence" value="ECO:0007669"/>
    <property type="project" value="UniProtKB-KW"/>
</dbReference>
<feature type="domain" description="Helicase ATP-binding" evidence="9">
    <location>
        <begin position="303"/>
        <end position="466"/>
    </location>
</feature>
<dbReference type="Gene3D" id="2.40.50.140">
    <property type="entry name" value="Nucleic acid-binding proteins"/>
    <property type="match status" value="1"/>
</dbReference>
<proteinExistence type="predicted"/>
<keyword evidence="6" id="KW-0238">DNA-binding</keyword>
<dbReference type="EMBL" id="NRJH01000034">
    <property type="protein sequence ID" value="RIY32525.1"/>
    <property type="molecule type" value="Genomic_DNA"/>
</dbReference>
<evidence type="ECO:0000313" key="12">
    <source>
        <dbReference type="Proteomes" id="UP000266258"/>
    </source>
</evidence>
<dbReference type="RefSeq" id="WP_119497067.1">
    <property type="nucleotide sequence ID" value="NZ_NRJH01000034.1"/>
</dbReference>
<keyword evidence="5" id="KW-0067">ATP-binding</keyword>
<dbReference type="InterPro" id="IPR047112">
    <property type="entry name" value="RecG/Mfd"/>
</dbReference>
<evidence type="ECO:0000259" key="10">
    <source>
        <dbReference type="PROSITE" id="PS51194"/>
    </source>
</evidence>
<keyword evidence="1" id="KW-0547">Nucleotide-binding</keyword>
<evidence type="ECO:0000256" key="6">
    <source>
        <dbReference type="ARBA" id="ARBA00023125"/>
    </source>
</evidence>
<keyword evidence="4" id="KW-0347">Helicase</keyword>
<evidence type="ECO:0000256" key="4">
    <source>
        <dbReference type="ARBA" id="ARBA00022806"/>
    </source>
</evidence>
<dbReference type="InterPro" id="IPR001650">
    <property type="entry name" value="Helicase_C-like"/>
</dbReference>
<dbReference type="GO" id="GO:0003677">
    <property type="term" value="F:DNA binding"/>
    <property type="evidence" value="ECO:0007669"/>
    <property type="project" value="UniProtKB-KW"/>
</dbReference>
<sequence>MDTAIYLLPIEQIKGVTKANVSKFKEKLRINNLGELVMHLPRNYEDRSRIYTLPEVKPGNKVTVRVKVLGKYKKVVGRYDLRLVVNAVDPTGETITITFYRAAKYYDEKIVEGGTYTLFGAVDVNRFGQSAFQMHHPEIITEQNIDADCALTPIYPSTDRLKQETIRKAVNDALNILEEQHLDNLIPQRGYPLIPFNRTPGSPTEYININNLDFTECLKFIHNPPAHISVEDLINRSDPHLLRLIAEEILAKQLSLIRSREVLKSYQSIAIKPELNLAQKVIDDLPYKLTNAQMRAFTDIVNDLATGHPMLRLVQGDVGCGKTMVALLAIAHLAEKGYQVAMVAPTEILALQLFENINNALSPYGIETVFVSSRLNTKGRREANELVSSGKAKVIVGTHAVYSDWLNYHNLGMVIIDEQHRFGVEQRLEISKKQPNFKIHTLMMSATPAPRSIAMTMYADLDLSIIDELPPGRTPVDTFLLSTNKRDKLISRIRHVIHYEKRQVYWVCVLIEENENYNAHSAQEALALLQEQMPEVKIGLIHGRLKDQEKESIMMAFKNKELDMIVATTVIEVGVNVPNASIMVIENPERLGLSQIHQLRGRVGRGSVESFCCLLHDPGISQSTKERLSIFTKTNDGFVIAEEDMKLRGIGDMVGTKQSGEVEFVLSNLAKDYNMAQTLIEFAENLYTSEPELSSRIINRWLPNQKDYILA</sequence>
<dbReference type="Pfam" id="PF17191">
    <property type="entry name" value="RecG_wedge"/>
    <property type="match status" value="1"/>
</dbReference>
<dbReference type="PROSITE" id="PS51192">
    <property type="entry name" value="HELICASE_ATP_BIND_1"/>
    <property type="match status" value="1"/>
</dbReference>
<dbReference type="Pfam" id="PF00270">
    <property type="entry name" value="DEAD"/>
    <property type="match status" value="1"/>
</dbReference>
<name>A0A3A1Y4M8_9GAMM</name>
<protein>
    <recommendedName>
        <fullName evidence="8">Probable DNA 3'-5' helicase RecG</fullName>
    </recommendedName>
</protein>
<dbReference type="GO" id="GO:0016787">
    <property type="term" value="F:hydrolase activity"/>
    <property type="evidence" value="ECO:0007669"/>
    <property type="project" value="UniProtKB-KW"/>
</dbReference>
<dbReference type="InterPro" id="IPR011545">
    <property type="entry name" value="DEAD/DEAH_box_helicase_dom"/>
</dbReference>
<dbReference type="InterPro" id="IPR045562">
    <property type="entry name" value="RecG_dom3_C"/>
</dbReference>
<dbReference type="GO" id="GO:0003678">
    <property type="term" value="F:DNA helicase activity"/>
    <property type="evidence" value="ECO:0007669"/>
    <property type="project" value="TreeGrafter"/>
</dbReference>
<dbReference type="SUPFAM" id="SSF50249">
    <property type="entry name" value="Nucleic acid-binding proteins"/>
    <property type="match status" value="1"/>
</dbReference>
<dbReference type="Pfam" id="PF00271">
    <property type="entry name" value="Helicase_C"/>
    <property type="match status" value="1"/>
</dbReference>
<dbReference type="Gene3D" id="3.40.50.300">
    <property type="entry name" value="P-loop containing nucleotide triphosphate hydrolases"/>
    <property type="match status" value="2"/>
</dbReference>
<keyword evidence="2" id="KW-0227">DNA damage</keyword>
<keyword evidence="3" id="KW-0378">Hydrolase</keyword>
<dbReference type="Proteomes" id="UP000266258">
    <property type="component" value="Unassembled WGS sequence"/>
</dbReference>
<evidence type="ECO:0000256" key="8">
    <source>
        <dbReference type="ARBA" id="ARBA00049819"/>
    </source>
</evidence>
<feature type="domain" description="Helicase C-terminal" evidence="10">
    <location>
        <begin position="500"/>
        <end position="646"/>
    </location>
</feature>
<reference evidence="11 12" key="1">
    <citation type="submission" date="2017-08" db="EMBL/GenBank/DDBJ databases">
        <title>Reclassification of Bisgaard taxon 37 and 44.</title>
        <authorList>
            <person name="Christensen H."/>
        </authorList>
    </citation>
    <scope>NUCLEOTIDE SEQUENCE [LARGE SCALE GENOMIC DNA]</scope>
    <source>
        <strain evidence="11 12">B96_4</strain>
    </source>
</reference>
<keyword evidence="12" id="KW-1185">Reference proteome</keyword>
<gene>
    <name evidence="11" type="ORF">CJP74_04390</name>
</gene>
<dbReference type="Pfam" id="PF19833">
    <property type="entry name" value="RecG_dom3_C"/>
    <property type="match status" value="1"/>
</dbReference>
<evidence type="ECO:0000256" key="2">
    <source>
        <dbReference type="ARBA" id="ARBA00022763"/>
    </source>
</evidence>
<dbReference type="OrthoDB" id="9804325at2"/>
<comment type="caution">
    <text evidence="11">The sequence shown here is derived from an EMBL/GenBank/DDBJ whole genome shotgun (WGS) entry which is preliminary data.</text>
</comment>
<evidence type="ECO:0000256" key="1">
    <source>
        <dbReference type="ARBA" id="ARBA00022741"/>
    </source>
</evidence>
<accession>A0A3A1Y4M8</accession>
<evidence type="ECO:0000313" key="11">
    <source>
        <dbReference type="EMBL" id="RIY32525.1"/>
    </source>
</evidence>
<dbReference type="PANTHER" id="PTHR47964:SF1">
    <property type="entry name" value="ATP-DEPENDENT DNA HELICASE HOMOLOG RECG, CHLOROPLASTIC"/>
    <property type="match status" value="1"/>
</dbReference>
<dbReference type="PROSITE" id="PS51194">
    <property type="entry name" value="HELICASE_CTER"/>
    <property type="match status" value="1"/>
</dbReference>
<keyword evidence="7" id="KW-0234">DNA repair</keyword>
<dbReference type="GO" id="GO:0006281">
    <property type="term" value="P:DNA repair"/>
    <property type="evidence" value="ECO:0007669"/>
    <property type="project" value="UniProtKB-KW"/>
</dbReference>
<dbReference type="InterPro" id="IPR033454">
    <property type="entry name" value="RecG_wedge"/>
</dbReference>
<dbReference type="AlphaFoldDB" id="A0A3A1Y4M8"/>
<dbReference type="InterPro" id="IPR014001">
    <property type="entry name" value="Helicase_ATP-bd"/>
</dbReference>
<evidence type="ECO:0000256" key="3">
    <source>
        <dbReference type="ARBA" id="ARBA00022801"/>
    </source>
</evidence>
<dbReference type="SMART" id="SM00490">
    <property type="entry name" value="HELICc"/>
    <property type="match status" value="1"/>
</dbReference>
<dbReference type="SUPFAM" id="SSF52540">
    <property type="entry name" value="P-loop containing nucleoside triphosphate hydrolases"/>
    <property type="match status" value="2"/>
</dbReference>
<evidence type="ECO:0000256" key="7">
    <source>
        <dbReference type="ARBA" id="ARBA00023204"/>
    </source>
</evidence>
<dbReference type="PANTHER" id="PTHR47964">
    <property type="entry name" value="ATP-DEPENDENT DNA HELICASE HOMOLOG RECG, CHLOROPLASTIC"/>
    <property type="match status" value="1"/>
</dbReference>
<evidence type="ECO:0000256" key="5">
    <source>
        <dbReference type="ARBA" id="ARBA00022840"/>
    </source>
</evidence>
<dbReference type="InterPro" id="IPR012340">
    <property type="entry name" value="NA-bd_OB-fold"/>
</dbReference>
<evidence type="ECO:0000259" key="9">
    <source>
        <dbReference type="PROSITE" id="PS51192"/>
    </source>
</evidence>